<proteinExistence type="predicted"/>
<dbReference type="EMBL" id="CAEZUN010000018">
    <property type="protein sequence ID" value="CAB4594170.1"/>
    <property type="molecule type" value="Genomic_DNA"/>
</dbReference>
<dbReference type="AlphaFoldDB" id="A0A6J6G0T5"/>
<protein>
    <submittedName>
        <fullName evidence="1">Unannotated protein</fullName>
    </submittedName>
</protein>
<dbReference type="EMBL" id="CAEZWU010000008">
    <property type="protein sequence ID" value="CAB4658341.1"/>
    <property type="molecule type" value="Genomic_DNA"/>
</dbReference>
<name>A0A6J6G0T5_9ZZZZ</name>
<evidence type="ECO:0000313" key="2">
    <source>
        <dbReference type="EMBL" id="CAB4658341.1"/>
    </source>
</evidence>
<accession>A0A6J6G0T5</accession>
<reference evidence="1" key="1">
    <citation type="submission" date="2020-05" db="EMBL/GenBank/DDBJ databases">
        <authorList>
            <person name="Chiriac C."/>
            <person name="Salcher M."/>
            <person name="Ghai R."/>
            <person name="Kavagutti S V."/>
        </authorList>
    </citation>
    <scope>NUCLEOTIDE SEQUENCE</scope>
</reference>
<gene>
    <name evidence="1" type="ORF">UFOPK1826_00229</name>
    <name evidence="2" type="ORF">UFOPK2292_00099</name>
</gene>
<dbReference type="Pfam" id="PF11307">
    <property type="entry name" value="DUF3109"/>
    <property type="match status" value="1"/>
</dbReference>
<dbReference type="InterPro" id="IPR021458">
    <property type="entry name" value="Rv0495c"/>
</dbReference>
<sequence>MSKPEELHEWISFADPDTEQTWMIDATFLRSNWTCIYGNGCQGILDDADPTLHQGCCSYGAHFIDKEDLASVKKSVKRLKPEHWQNYDRGQQGKWLGKEKDGSDITTLYKGACIFHNRPDFEGGMGCAFHVAATEEGERPMDWKPDVCWQVPLRLEQHDEDEDHVLSIVREWKRRDWGGGGFDFEWWCTDDSAAFVGSRPVYKYLKDELIELCGDEIYDIIVKQLQKPQTTFLPHPQVRRKTKTKTKTKTK</sequence>
<organism evidence="1">
    <name type="scientific">freshwater metagenome</name>
    <dbReference type="NCBI Taxonomy" id="449393"/>
    <lineage>
        <taxon>unclassified sequences</taxon>
        <taxon>metagenomes</taxon>
        <taxon>ecological metagenomes</taxon>
    </lineage>
</organism>
<evidence type="ECO:0000313" key="1">
    <source>
        <dbReference type="EMBL" id="CAB4594170.1"/>
    </source>
</evidence>